<evidence type="ECO:0000256" key="1">
    <source>
        <dbReference type="PROSITE-ProRule" id="PRU00723"/>
    </source>
</evidence>
<proteinExistence type="predicted"/>
<feature type="compositionally biased region" description="Acidic residues" evidence="2">
    <location>
        <begin position="910"/>
        <end position="921"/>
    </location>
</feature>
<comment type="caution">
    <text evidence="4">The sequence shown here is derived from an EMBL/GenBank/DDBJ whole genome shotgun (WGS) entry which is preliminary data.</text>
</comment>
<feature type="domain" description="C3H1-type" evidence="3">
    <location>
        <begin position="1414"/>
        <end position="1439"/>
    </location>
</feature>
<accession>A0A507BCU7</accession>
<feature type="region of interest" description="Disordered" evidence="2">
    <location>
        <begin position="790"/>
        <end position="854"/>
    </location>
</feature>
<dbReference type="OrthoDB" id="4347at2759"/>
<evidence type="ECO:0000313" key="4">
    <source>
        <dbReference type="EMBL" id="TPX14400.1"/>
    </source>
</evidence>
<feature type="compositionally biased region" description="Polar residues" evidence="2">
    <location>
        <begin position="115"/>
        <end position="140"/>
    </location>
</feature>
<feature type="compositionally biased region" description="Basic and acidic residues" evidence="2">
    <location>
        <begin position="1385"/>
        <end position="1399"/>
    </location>
</feature>
<dbReference type="InterPro" id="IPR000571">
    <property type="entry name" value="Znf_CCCH"/>
</dbReference>
<feature type="region of interest" description="Disordered" evidence="2">
    <location>
        <begin position="1031"/>
        <end position="1070"/>
    </location>
</feature>
<feature type="compositionally biased region" description="Low complexity" evidence="2">
    <location>
        <begin position="646"/>
        <end position="658"/>
    </location>
</feature>
<feature type="region of interest" description="Disordered" evidence="2">
    <location>
        <begin position="212"/>
        <end position="294"/>
    </location>
</feature>
<name>A0A507BCU7_9PEZI</name>
<evidence type="ECO:0000313" key="5">
    <source>
        <dbReference type="Proteomes" id="UP000319257"/>
    </source>
</evidence>
<feature type="region of interest" description="Disordered" evidence="2">
    <location>
        <begin position="1284"/>
        <end position="1304"/>
    </location>
</feature>
<feature type="compositionally biased region" description="Polar residues" evidence="2">
    <location>
        <begin position="218"/>
        <end position="231"/>
    </location>
</feature>
<feature type="compositionally biased region" description="Basic and acidic residues" evidence="2">
    <location>
        <begin position="752"/>
        <end position="761"/>
    </location>
</feature>
<dbReference type="GeneID" id="41972811"/>
<feature type="compositionally biased region" description="Basic and acidic residues" evidence="2">
    <location>
        <begin position="1357"/>
        <end position="1367"/>
    </location>
</feature>
<feature type="region of interest" description="Disordered" evidence="2">
    <location>
        <begin position="1321"/>
        <end position="1410"/>
    </location>
</feature>
<dbReference type="GO" id="GO:0008270">
    <property type="term" value="F:zinc ion binding"/>
    <property type="evidence" value="ECO:0007669"/>
    <property type="project" value="UniProtKB-KW"/>
</dbReference>
<dbReference type="RefSeq" id="XP_030996111.1">
    <property type="nucleotide sequence ID" value="XM_031139877.1"/>
</dbReference>
<dbReference type="InParanoid" id="A0A507BCU7"/>
<feature type="compositionally biased region" description="Low complexity" evidence="2">
    <location>
        <begin position="1321"/>
        <end position="1333"/>
    </location>
</feature>
<keyword evidence="1" id="KW-0862">Zinc</keyword>
<feature type="region of interest" description="Disordered" evidence="2">
    <location>
        <begin position="622"/>
        <end position="774"/>
    </location>
</feature>
<dbReference type="PROSITE" id="PS50103">
    <property type="entry name" value="ZF_C3H1"/>
    <property type="match status" value="1"/>
</dbReference>
<feature type="compositionally biased region" description="Low complexity" evidence="2">
    <location>
        <begin position="277"/>
        <end position="291"/>
    </location>
</feature>
<keyword evidence="5" id="KW-1185">Reference proteome</keyword>
<feature type="compositionally biased region" description="Polar residues" evidence="2">
    <location>
        <begin position="987"/>
        <end position="996"/>
    </location>
</feature>
<feature type="region of interest" description="Disordered" evidence="2">
    <location>
        <begin position="115"/>
        <end position="167"/>
    </location>
</feature>
<reference evidence="4 5" key="1">
    <citation type="submission" date="2019-06" db="EMBL/GenBank/DDBJ databases">
        <title>Draft genome sequence of the filamentous fungus Phialemoniopsis curvata isolated from diesel fuel.</title>
        <authorList>
            <person name="Varaljay V.A."/>
            <person name="Lyon W.J."/>
            <person name="Crouch A.L."/>
            <person name="Drake C.E."/>
            <person name="Hollomon J.M."/>
            <person name="Nadeau L.J."/>
            <person name="Nunn H.S."/>
            <person name="Stevenson B.S."/>
            <person name="Bojanowski C.L."/>
            <person name="Crookes-Goodson W.J."/>
        </authorList>
    </citation>
    <scope>NUCLEOTIDE SEQUENCE [LARGE SCALE GENOMIC DNA]</scope>
    <source>
        <strain evidence="4 5">D216</strain>
    </source>
</reference>
<feature type="region of interest" description="Disordered" evidence="2">
    <location>
        <begin position="876"/>
        <end position="949"/>
    </location>
</feature>
<feature type="compositionally biased region" description="Basic and acidic residues" evidence="2">
    <location>
        <begin position="834"/>
        <end position="848"/>
    </location>
</feature>
<gene>
    <name evidence="4" type="ORF">E0L32_005364</name>
</gene>
<feature type="compositionally biased region" description="Basic and acidic residues" evidence="2">
    <location>
        <begin position="883"/>
        <end position="896"/>
    </location>
</feature>
<feature type="zinc finger region" description="C3H1-type" evidence="1">
    <location>
        <begin position="1414"/>
        <end position="1439"/>
    </location>
</feature>
<dbReference type="Proteomes" id="UP000319257">
    <property type="component" value="Unassembled WGS sequence"/>
</dbReference>
<dbReference type="EMBL" id="SKBQ01000028">
    <property type="protein sequence ID" value="TPX14400.1"/>
    <property type="molecule type" value="Genomic_DNA"/>
</dbReference>
<sequence>MDQHNNQGFGQFYVEDYGAAAGTNETLQGHAHGEENFSNFTQANLWESTNPAFQPQYTTSGVNHGFTNDYANAGYEQQAAFQNQAPGQSPPQFQNSQYGGMFNDMGQPAQFHDYSNNFSAQPPQAQHPNPSHQTTISQVNPAGLSFVGQQQPSQPYQQSHPQQAGQPDQFLQHQFVAYEHGDHRMSHSIPQNQHGKMNAQPQIAPALQQPQGVPYDTYHQTSQPAQYSHQPDQGHFGAPFHSFGIQEARVQSSASPSNAQPLAPASNRTPQQVSSLPPQQMAQAQGHPQQPLVSAQQVIGAASNGMPLQPSAKPSARAAQVIDGPPRVVEDLVKSRSRAQEEELFPGVPYLVVGSPRMAEPVKVPDMPMVQLDMSRNLGRAHLGQKQPLACELIKTYTDEATEHPENRDALKAQLIQQFKQQGKTVPWKAYGLKGWGQAGKDASPEADESDYESEVEEVRSATRPSDPVEAAAWDAIGIVYLDAEAAKDKKSVGAAVKAFGDFIKKIREDIKAEPETKDPNVLSPNQQRLLRAVEAAEEKGDDQVLVNLGGNNPLISNLVFSLHNLPKTADLSGELPKAVLRLLSRCSLHQDILEKVKFPRLEKRLMEKGDDEVKRLVKSVHKAVKRDDKTDMARSSSQQGATHPASKSSVASSDTSTENGTASKAARPASRIPSDTASSKRPREDEPDARASKKFAADPANGAAQAPSKASPTKNASTVTQHTVAPAKPWSGSALLPGKTRPAVKPAAKTDGLKTEKAEPSKTAAPKSGVLSKTDVSKLVATKRDPLKAEATKVKKPVVSRAEPSSSSKLGALLQEISMPKKQPAASTTPEAVPEKFETPEEKEKRLRKEKRRHLRVSWKEGDELTQVRVFQKDIEEDEGREDNMIRDARDDRSEGMVLKQSLKQGGMDVDDDEEEDDDILYTPWVAPTPFDLSSLPAEKREKNYITRGGTLPIRTQQQKEMQDRENNVLMVVYTAASDIPPTPKSPAQSYNDPQQPKPPPGVHLPTNDPRYYEFHQRWTENQRLGSSWASHNALQRAESRQMGGAARGLGTGPQGSTGHSGKPFFPWPSAKRSEEVLSLLQSDRVKKWTTSKPYDPNNSRTIRRHDYPDPAVQAAADGVETVAAQLKGQPFPATEPPSYITDPARVKEWYEGYNREQERKQALHAPSAVPAAASPADYAAMVEYYSKLGYAIPQPPTTQVQLPYDQAYAPYYNQQAQAAQVSAAQQQAGGDANAQLQALMATLAGTGAQNAYAAPAALAPPQPDPSNDPQVQALLASLGSGVPQGQIQYPGQPAMPVPNTNDPAQQAYLAAFAQWAAGQHAAGTPTQQQAVAPPPDGPIPGQQQQQSKNFGNEYKQQREQPDSRDSGSGGRGQGQQGKHHAREAREAKQAREARDSQDPSIPSHLRGINRNLIGTKPCTFWRQNKCAKGDKCTFRHD</sequence>
<feature type="region of interest" description="Disordered" evidence="2">
    <location>
        <begin position="979"/>
        <end position="1011"/>
    </location>
</feature>
<evidence type="ECO:0000256" key="2">
    <source>
        <dbReference type="SAM" id="MobiDB-lite"/>
    </source>
</evidence>
<organism evidence="4 5">
    <name type="scientific">Thyridium curvatum</name>
    <dbReference type="NCBI Taxonomy" id="1093900"/>
    <lineage>
        <taxon>Eukaryota</taxon>
        <taxon>Fungi</taxon>
        <taxon>Dikarya</taxon>
        <taxon>Ascomycota</taxon>
        <taxon>Pezizomycotina</taxon>
        <taxon>Sordariomycetes</taxon>
        <taxon>Sordariomycetidae</taxon>
        <taxon>Thyridiales</taxon>
        <taxon>Thyridiaceae</taxon>
        <taxon>Thyridium</taxon>
    </lineage>
</organism>
<dbReference type="STRING" id="1093900.A0A507BCU7"/>
<feature type="compositionally biased region" description="Basic and acidic residues" evidence="2">
    <location>
        <begin position="682"/>
        <end position="692"/>
    </location>
</feature>
<feature type="compositionally biased region" description="Low complexity" evidence="2">
    <location>
        <begin position="698"/>
        <end position="707"/>
    </location>
</feature>
<protein>
    <recommendedName>
        <fullName evidence="3">C3H1-type domain-containing protein</fullName>
    </recommendedName>
</protein>
<keyword evidence="1" id="KW-0479">Metal-binding</keyword>
<evidence type="ECO:0000259" key="3">
    <source>
        <dbReference type="PROSITE" id="PS50103"/>
    </source>
</evidence>
<feature type="compositionally biased region" description="Low complexity" evidence="2">
    <location>
        <begin position="149"/>
        <end position="167"/>
    </location>
</feature>
<feature type="compositionally biased region" description="Polar residues" evidence="2">
    <location>
        <begin position="709"/>
        <end position="724"/>
    </location>
</feature>
<feature type="compositionally biased region" description="Polar residues" evidence="2">
    <location>
        <begin position="249"/>
        <end position="276"/>
    </location>
</feature>
<keyword evidence="1" id="KW-0863">Zinc-finger</keyword>
<feature type="compositionally biased region" description="Gly residues" evidence="2">
    <location>
        <begin position="1047"/>
        <end position="1057"/>
    </location>
</feature>